<keyword evidence="2" id="KW-1185">Reference proteome</keyword>
<dbReference type="Proteomes" id="UP001194714">
    <property type="component" value="Unassembled WGS sequence"/>
</dbReference>
<dbReference type="Pfam" id="PF03692">
    <property type="entry name" value="CxxCxxCC"/>
    <property type="match status" value="1"/>
</dbReference>
<comment type="caution">
    <text evidence="1">The sequence shown here is derived from an EMBL/GenBank/DDBJ whole genome shotgun (WGS) entry which is preliminary data.</text>
</comment>
<dbReference type="InterPro" id="IPR005358">
    <property type="entry name" value="Puta_zinc/iron-chelating_dom"/>
</dbReference>
<proteinExistence type="predicted"/>
<dbReference type="RefSeq" id="WP_194847400.1">
    <property type="nucleotide sequence ID" value="NZ_JAAEJV010000011.1"/>
</dbReference>
<protein>
    <recommendedName>
        <fullName evidence="3">YkgJ family cysteine cluster protein</fullName>
    </recommendedName>
</protein>
<reference evidence="1 2" key="1">
    <citation type="submission" date="2020-01" db="EMBL/GenBank/DDBJ databases">
        <title>Draft genome sequence of Cand. Neptunochlamydia vexilliferae K9.</title>
        <authorList>
            <person name="Schulz F."/>
            <person name="Koestlbacher S."/>
            <person name="Wascher F."/>
            <person name="Pizzetti I."/>
            <person name="Horn M."/>
        </authorList>
    </citation>
    <scope>NUCLEOTIDE SEQUENCE [LARGE SCALE GENOMIC DNA]</scope>
    <source>
        <strain evidence="1 2">K9</strain>
    </source>
</reference>
<evidence type="ECO:0000313" key="2">
    <source>
        <dbReference type="Proteomes" id="UP001194714"/>
    </source>
</evidence>
<evidence type="ECO:0000313" key="1">
    <source>
        <dbReference type="EMBL" id="MBF5059098.1"/>
    </source>
</evidence>
<sequence>MELEDLLEGAGEATEPPPPPPGGIPKQWLPGWIRWSTKWIALPFVLIDLFMQKMARKLVRPPFKQEGACKRRGNCCHYVMIRYSKNLIGRLFFLWYTQFHGFYPRMKKPQIYLGKKMYVMGCRYLQKDGSCGQYRFRPLVCRQWPVIEHFGYPHILKGCGYRSNPPYPAESDDELEGNPLLKIIK</sequence>
<name>A0ABS0AY91_9BACT</name>
<gene>
    <name evidence="1" type="ORF">NEPTK9_000605</name>
</gene>
<accession>A0ABS0AY91</accession>
<evidence type="ECO:0008006" key="3">
    <source>
        <dbReference type="Google" id="ProtNLM"/>
    </source>
</evidence>
<organism evidence="1 2">
    <name type="scientific">Candidatus Neptunichlamydia vexilliferae</name>
    <dbReference type="NCBI Taxonomy" id="1651774"/>
    <lineage>
        <taxon>Bacteria</taxon>
        <taxon>Pseudomonadati</taxon>
        <taxon>Chlamydiota</taxon>
        <taxon>Chlamydiia</taxon>
        <taxon>Parachlamydiales</taxon>
        <taxon>Simkaniaceae</taxon>
        <taxon>Candidatus Neptunichlamydia</taxon>
    </lineage>
</organism>
<dbReference type="EMBL" id="JAAEJV010000011">
    <property type="protein sequence ID" value="MBF5059098.1"/>
    <property type="molecule type" value="Genomic_DNA"/>
</dbReference>